<keyword evidence="1" id="KW-0812">Transmembrane</keyword>
<keyword evidence="2" id="KW-0732">Signal</keyword>
<keyword evidence="1" id="KW-1133">Transmembrane helix</keyword>
<dbReference type="AlphaFoldDB" id="A0A3B3BJ14"/>
<evidence type="ECO:0000313" key="3">
    <source>
        <dbReference type="EMBL" id="KAF6730850.1"/>
    </source>
</evidence>
<sequence>MDQNPGGVLFLLIIALTATLTYSTAADHLPAPIHLTSQWLDPFILKLSWKMPPDLPKDCRPTYIVEELDKERRPTQVAENQTFSQYFLSEKMKSGPFMLSVAAECLGLKSKAANITIGTNPPHAELVKNFRCFEDHPKECTWTPLDSTQNLTFHYRHCGRSEEKLHDCVQQSEEHVCYMNQRDLTRDVCVVVNSATHMNTLKPERAVHVPPLNITVEGNSLRLTWTPSDVRRHWLFDLWYKECDQPKEPLTFQENTFQIPYDPCCIYNFQYRVRSTGSETPISSSNSSVLTYGSGKCYNAAIIVAIVAPILLFFCVLLSCYCFRRHKDIICPIVPYPSNLLKELMNGTKDPGKPTSLLTTDQEVLDDVKVFLVNDRTSQQRV</sequence>
<keyword evidence="5" id="KW-1185">Reference proteome</keyword>
<reference evidence="4" key="1">
    <citation type="submission" date="2025-05" db="UniProtKB">
        <authorList>
            <consortium name="Ensembl"/>
        </authorList>
    </citation>
    <scope>IDENTIFICATION</scope>
</reference>
<dbReference type="EMBL" id="WKFB01000230">
    <property type="protein sequence ID" value="KAF6730850.1"/>
    <property type="molecule type" value="Genomic_DNA"/>
</dbReference>
<dbReference type="Proteomes" id="UP000261560">
    <property type="component" value="Unplaced"/>
</dbReference>
<dbReference type="STRING" id="30732.ENSOMEP00000005182"/>
<dbReference type="OrthoDB" id="9940625at2759"/>
<feature type="signal peptide" evidence="2">
    <location>
        <begin position="1"/>
        <end position="26"/>
    </location>
</feature>
<dbReference type="PaxDb" id="30732-ENSOMEP00000005182"/>
<dbReference type="GeneTree" id="ENSGT00730000112044"/>
<accession>A0A3B3BJ14</accession>
<evidence type="ECO:0000313" key="4">
    <source>
        <dbReference type="Ensembl" id="ENSOMEP00000005182.1"/>
    </source>
</evidence>
<feature type="transmembrane region" description="Helical" evidence="1">
    <location>
        <begin position="300"/>
        <end position="323"/>
    </location>
</feature>
<dbReference type="OMA" id="YCFKKHE"/>
<organism evidence="4 5">
    <name type="scientific">Oryzias melastigma</name>
    <name type="common">Marine medaka</name>
    <dbReference type="NCBI Taxonomy" id="30732"/>
    <lineage>
        <taxon>Eukaryota</taxon>
        <taxon>Metazoa</taxon>
        <taxon>Chordata</taxon>
        <taxon>Craniata</taxon>
        <taxon>Vertebrata</taxon>
        <taxon>Euteleostomi</taxon>
        <taxon>Actinopterygii</taxon>
        <taxon>Neopterygii</taxon>
        <taxon>Teleostei</taxon>
        <taxon>Neoteleostei</taxon>
        <taxon>Acanthomorphata</taxon>
        <taxon>Ovalentaria</taxon>
        <taxon>Atherinomorphae</taxon>
        <taxon>Beloniformes</taxon>
        <taxon>Adrianichthyidae</taxon>
        <taxon>Oryziinae</taxon>
        <taxon>Oryzias</taxon>
    </lineage>
</organism>
<reference evidence="3" key="2">
    <citation type="journal article" name="BMC Genomics">
        <title>Long-read sequencing and de novo genome assembly of marine medaka (Oryzias melastigma).</title>
        <authorList>
            <person name="Liang P."/>
            <person name="Saqib H.S.A."/>
            <person name="Ni X."/>
            <person name="Shen Y."/>
        </authorList>
    </citation>
    <scope>NUCLEOTIDE SEQUENCE</scope>
    <source>
        <strain evidence="3">Bigg-433</strain>
    </source>
</reference>
<gene>
    <name evidence="3" type="ORF">FQA47_008453</name>
</gene>
<evidence type="ECO:0000256" key="2">
    <source>
        <dbReference type="SAM" id="SignalP"/>
    </source>
</evidence>
<protein>
    <submittedName>
        <fullName evidence="4">Uncharacterized LOC112155631</fullName>
    </submittedName>
</protein>
<feature type="chain" id="PRO_5044588601" evidence="2">
    <location>
        <begin position="27"/>
        <end position="382"/>
    </location>
</feature>
<dbReference type="Proteomes" id="UP000646548">
    <property type="component" value="Unassembled WGS sequence"/>
</dbReference>
<proteinExistence type="predicted"/>
<keyword evidence="1" id="KW-0472">Membrane</keyword>
<evidence type="ECO:0000256" key="1">
    <source>
        <dbReference type="SAM" id="Phobius"/>
    </source>
</evidence>
<evidence type="ECO:0000313" key="5">
    <source>
        <dbReference type="Proteomes" id="UP000261560"/>
    </source>
</evidence>
<name>A0A3B3BJ14_ORYME</name>
<dbReference type="Ensembl" id="ENSOMET00000007910.1">
    <property type="protein sequence ID" value="ENSOMEP00000005182.1"/>
    <property type="gene ID" value="ENSOMEG00000006170.1"/>
</dbReference>